<sequence length="373" mass="39372">MSDNFAVSGLCDPRFAAVREAFHANFTERNEIGAAVAVIVNGKVVVDLIGGWRDAARTQPWQPDTLVNVWSSTKGIAATCFAMLVDAGRLSYDDPVARYWPEFAAEGKATITIGQLLSHQAGLCGFTTPARFADLLGGGAAAARLAAQVPLWRPGTASGYHAISVGILATELFGRITGTSLRSFVVGELRQRHGFDISIGLGADDEHRRAEMIAPPDMDSSQVGSLTAPQIAALANPPLDPLAPNTPEWRAADLPSANGYANAHGLASLYAALLDGRLVSRDSLERATRTQIEGVDLVLGLPVRWGAGFLMNTDGIYGPNPAAFGHSGWGGSFAMGDPGAQVAMSYTMNRMGAQLRDDPRAKALINALYAAIN</sequence>
<dbReference type="Pfam" id="PF00144">
    <property type="entry name" value="Beta-lactamase"/>
    <property type="match status" value="1"/>
</dbReference>
<dbReference type="Gene3D" id="3.40.710.10">
    <property type="entry name" value="DD-peptidase/beta-lactamase superfamily"/>
    <property type="match status" value="1"/>
</dbReference>
<dbReference type="SUPFAM" id="SSF56601">
    <property type="entry name" value="beta-lactamase/transpeptidase-like"/>
    <property type="match status" value="1"/>
</dbReference>
<organism evidence="2 3">
    <name type="scientific">Sphingomonas lycopersici</name>
    <dbReference type="NCBI Taxonomy" id="2951807"/>
    <lineage>
        <taxon>Bacteria</taxon>
        <taxon>Pseudomonadati</taxon>
        <taxon>Pseudomonadota</taxon>
        <taxon>Alphaproteobacteria</taxon>
        <taxon>Sphingomonadales</taxon>
        <taxon>Sphingomonadaceae</taxon>
        <taxon>Sphingomonas</taxon>
    </lineage>
</organism>
<keyword evidence="3" id="KW-1185">Reference proteome</keyword>
<name>A0AA41Z557_9SPHN</name>
<proteinExistence type="predicted"/>
<feature type="domain" description="Beta-lactamase-related" evidence="1">
    <location>
        <begin position="24"/>
        <end position="365"/>
    </location>
</feature>
<protein>
    <submittedName>
        <fullName evidence="2">Beta-lactamase family protein</fullName>
    </submittedName>
</protein>
<reference evidence="2" key="1">
    <citation type="submission" date="2022-06" db="EMBL/GenBank/DDBJ databases">
        <title>Sphingomonas sp. nov. isolated from rhizosphere soil of tomato.</title>
        <authorList>
            <person name="Dong H."/>
            <person name="Gao R."/>
        </authorList>
    </citation>
    <scope>NUCLEOTIDE SEQUENCE</scope>
    <source>
        <strain evidence="2">MMSM24</strain>
    </source>
</reference>
<dbReference type="PANTHER" id="PTHR43319:SF3">
    <property type="entry name" value="BETA-LACTAMASE-RELATED DOMAIN-CONTAINING PROTEIN"/>
    <property type="match status" value="1"/>
</dbReference>
<gene>
    <name evidence="2" type="ORF">NEE01_02965</name>
</gene>
<comment type="caution">
    <text evidence="2">The sequence shown here is derived from an EMBL/GenBank/DDBJ whole genome shotgun (WGS) entry which is preliminary data.</text>
</comment>
<accession>A0AA41Z557</accession>
<dbReference type="InterPro" id="IPR012338">
    <property type="entry name" value="Beta-lactam/transpept-like"/>
</dbReference>
<dbReference type="EMBL" id="JANFAV010000001">
    <property type="protein sequence ID" value="MCW6533740.1"/>
    <property type="molecule type" value="Genomic_DNA"/>
</dbReference>
<evidence type="ECO:0000313" key="2">
    <source>
        <dbReference type="EMBL" id="MCW6533740.1"/>
    </source>
</evidence>
<dbReference type="InterPro" id="IPR052907">
    <property type="entry name" value="Beta-lactamase/esterase"/>
</dbReference>
<dbReference type="PANTHER" id="PTHR43319">
    <property type="entry name" value="BETA-LACTAMASE-RELATED"/>
    <property type="match status" value="1"/>
</dbReference>
<evidence type="ECO:0000259" key="1">
    <source>
        <dbReference type="Pfam" id="PF00144"/>
    </source>
</evidence>
<dbReference type="Proteomes" id="UP001165565">
    <property type="component" value="Unassembled WGS sequence"/>
</dbReference>
<dbReference type="RefSeq" id="WP_265267770.1">
    <property type="nucleotide sequence ID" value="NZ_JANFAV010000001.1"/>
</dbReference>
<dbReference type="InterPro" id="IPR001466">
    <property type="entry name" value="Beta-lactam-related"/>
</dbReference>
<dbReference type="AlphaFoldDB" id="A0AA41Z557"/>
<evidence type="ECO:0000313" key="3">
    <source>
        <dbReference type="Proteomes" id="UP001165565"/>
    </source>
</evidence>